<dbReference type="EMBL" id="CP000499">
    <property type="protein sequence ID" value="ABN67049.1"/>
    <property type="molecule type" value="Genomic_DNA"/>
</dbReference>
<evidence type="ECO:0000256" key="4">
    <source>
        <dbReference type="ARBA" id="ARBA00056646"/>
    </source>
</evidence>
<dbReference type="InterPro" id="IPR001155">
    <property type="entry name" value="OxRdtase_FMN_N"/>
</dbReference>
<dbReference type="Pfam" id="PF00724">
    <property type="entry name" value="Oxidored_FMN"/>
    <property type="match status" value="1"/>
</dbReference>
<proteinExistence type="inferred from homology"/>
<dbReference type="InParanoid" id="A3LV14"/>
<dbReference type="Proteomes" id="UP000002258">
    <property type="component" value="Chromosome 5"/>
</dbReference>
<dbReference type="OMA" id="LTRCMAG"/>
<dbReference type="eggNOG" id="KOG0134">
    <property type="taxonomic scope" value="Eukaryota"/>
</dbReference>
<dbReference type="FunFam" id="3.20.20.70:FF:000138">
    <property type="entry name" value="NADPH dehydrogenase 1"/>
    <property type="match status" value="1"/>
</dbReference>
<dbReference type="Gene3D" id="3.20.20.70">
    <property type="entry name" value="Aldolase class I"/>
    <property type="match status" value="1"/>
</dbReference>
<comment type="similarity">
    <text evidence="2">Belongs to the NADH:flavin oxidoreductase/NADH oxidase family.</text>
</comment>
<evidence type="ECO:0000256" key="3">
    <source>
        <dbReference type="ARBA" id="ARBA00022643"/>
    </source>
</evidence>
<dbReference type="HOGENOM" id="CLU_012153_0_0_1"/>
<dbReference type="SUPFAM" id="SSF51395">
    <property type="entry name" value="FMN-linked oxidoreductases"/>
    <property type="match status" value="1"/>
</dbReference>
<accession>A3LV14</accession>
<evidence type="ECO:0000256" key="6">
    <source>
        <dbReference type="ARBA" id="ARBA00075326"/>
    </source>
</evidence>
<dbReference type="GeneID" id="4839394"/>
<dbReference type="InterPro" id="IPR013785">
    <property type="entry name" value="Aldolase_TIM"/>
</dbReference>
<dbReference type="GO" id="GO:0042562">
    <property type="term" value="F:hormone binding"/>
    <property type="evidence" value="ECO:0007669"/>
    <property type="project" value="UniProtKB-ARBA"/>
</dbReference>
<evidence type="ECO:0000259" key="7">
    <source>
        <dbReference type="Pfam" id="PF00724"/>
    </source>
</evidence>
<dbReference type="KEGG" id="pic:PICST_89722"/>
<evidence type="ECO:0000256" key="5">
    <source>
        <dbReference type="ARBA" id="ARBA00067604"/>
    </source>
</evidence>
<evidence type="ECO:0000313" key="8">
    <source>
        <dbReference type="EMBL" id="ABN67049.1"/>
    </source>
</evidence>
<dbReference type="GO" id="GO:0010181">
    <property type="term" value="F:FMN binding"/>
    <property type="evidence" value="ECO:0007669"/>
    <property type="project" value="InterPro"/>
</dbReference>
<dbReference type="PANTHER" id="PTHR22893:SF91">
    <property type="entry name" value="NADPH DEHYDROGENASE 2-RELATED"/>
    <property type="match status" value="1"/>
</dbReference>
<protein>
    <recommendedName>
        <fullName evidence="5">Probable NADPH dehydrogenase</fullName>
    </recommendedName>
    <alternativeName>
        <fullName evidence="6">Estrogen-binding protein</fullName>
    </alternativeName>
</protein>
<keyword evidence="3" id="KW-0288">FMN</keyword>
<evidence type="ECO:0000256" key="2">
    <source>
        <dbReference type="ARBA" id="ARBA00005979"/>
    </source>
</evidence>
<keyword evidence="3" id="KW-0285">Flavoprotein</keyword>
<organism evidence="8 9">
    <name type="scientific">Scheffersomyces stipitis (strain ATCC 58785 / CBS 6054 / NBRC 10063 / NRRL Y-11545)</name>
    <name type="common">Yeast</name>
    <name type="synonym">Pichia stipitis</name>
    <dbReference type="NCBI Taxonomy" id="322104"/>
    <lineage>
        <taxon>Eukaryota</taxon>
        <taxon>Fungi</taxon>
        <taxon>Dikarya</taxon>
        <taxon>Ascomycota</taxon>
        <taxon>Saccharomycotina</taxon>
        <taxon>Pichiomycetes</taxon>
        <taxon>Debaryomycetaceae</taxon>
        <taxon>Scheffersomyces</taxon>
    </lineage>
</organism>
<sequence length="406" mass="46276">MTAPRALGDTKLFEPIKVGRNNIGHRVVFAPTTRYRALKDHTPSDLQLEYYDARSKFPGTLITTEATFSSEQGGLFDNIPGIYTDRHTAAWKKINERIHANKSFSSIQLWFLGRVGNPKLLKEAGLPFVSASDVYWNEDSKKLAEEVGNPLRPLTKEEIKDIIYNKYTIAAKNALEAGFDYVEIHSAHGYLLDQFLQPSTNHRTDEYGGSIENRARFVLELVDHLIPIVGADRLAIRISPWAKFQNMKAEEDVVHPITTFSYLVNELQRRADAGNQLAYISVVEPRVQASYDVDVNAQVGDNSFISKIWKGILIKAGSYTYDAPEFTTLRTDLADNRTLVGFSRYFTSNPDFVKRLRDGLELTPYVRDTFYTRDNWGYNTWNEYGVEHKFVEEEEVKVVAQEIKGN</sequence>
<comment type="function">
    <text evidence="4">Oxidoreductase that binds mammalian estrogens with high affinity.</text>
</comment>
<gene>
    <name evidence="8" type="primary">OYE2.1</name>
    <name evidence="8" type="ORF">PICST_89722</name>
</gene>
<evidence type="ECO:0000256" key="1">
    <source>
        <dbReference type="ARBA" id="ARBA00001917"/>
    </source>
</evidence>
<dbReference type="FunCoup" id="A3LV14">
    <property type="interactions" value="879"/>
</dbReference>
<dbReference type="RefSeq" id="XP_001385078.1">
    <property type="nucleotide sequence ID" value="XM_001385041.1"/>
</dbReference>
<feature type="domain" description="NADH:flavin oxidoreductase/NADH oxidase N-terminal" evidence="7">
    <location>
        <begin position="11"/>
        <end position="362"/>
    </location>
</feature>
<dbReference type="OrthoDB" id="276546at2759"/>
<evidence type="ECO:0000313" key="9">
    <source>
        <dbReference type="Proteomes" id="UP000002258"/>
    </source>
</evidence>
<dbReference type="AlphaFoldDB" id="A3LV14"/>
<comment type="cofactor">
    <cofactor evidence="1">
        <name>FMN</name>
        <dbReference type="ChEBI" id="CHEBI:58210"/>
    </cofactor>
</comment>
<keyword evidence="8" id="KW-0560">Oxidoreductase</keyword>
<dbReference type="PANTHER" id="PTHR22893">
    <property type="entry name" value="NADH OXIDOREDUCTASE-RELATED"/>
    <property type="match status" value="1"/>
</dbReference>
<keyword evidence="9" id="KW-1185">Reference proteome</keyword>
<name>A3LV14_PICST</name>
<dbReference type="InterPro" id="IPR045247">
    <property type="entry name" value="Oye-like"/>
</dbReference>
<reference evidence="8 9" key="1">
    <citation type="journal article" date="2007" name="Nat. Biotechnol.">
        <title>Genome sequence of the lignocellulose-bioconverting and xylose-fermenting yeast Pichia stipitis.</title>
        <authorList>
            <person name="Jeffries T.W."/>
            <person name="Grigoriev I.V."/>
            <person name="Grimwood J."/>
            <person name="Laplaza J.M."/>
            <person name="Aerts A."/>
            <person name="Salamov A."/>
            <person name="Schmutz J."/>
            <person name="Lindquist E."/>
            <person name="Dehal P."/>
            <person name="Shapiro H."/>
            <person name="Jin Y.S."/>
            <person name="Passoth V."/>
            <person name="Richardson P.M."/>
        </authorList>
    </citation>
    <scope>NUCLEOTIDE SEQUENCE [LARGE SCALE GENOMIC DNA]</scope>
    <source>
        <strain evidence="9">ATCC 58785 / CBS 6054 / NBRC 10063 / NRRL Y-11545</strain>
    </source>
</reference>
<dbReference type="CDD" id="cd02933">
    <property type="entry name" value="OYE_like_FMN"/>
    <property type="match status" value="1"/>
</dbReference>
<dbReference type="GO" id="GO:0003959">
    <property type="term" value="F:NADPH dehydrogenase activity"/>
    <property type="evidence" value="ECO:0007669"/>
    <property type="project" value="TreeGrafter"/>
</dbReference>